<dbReference type="Proteomes" id="UP001254709">
    <property type="component" value="Unassembled WGS sequence"/>
</dbReference>
<keyword evidence="1" id="KW-0472">Membrane</keyword>
<protein>
    <recommendedName>
        <fullName evidence="4">Transmembrane protein</fullName>
    </recommendedName>
</protein>
<keyword evidence="1" id="KW-1133">Transmembrane helix</keyword>
<feature type="transmembrane region" description="Helical" evidence="1">
    <location>
        <begin position="70"/>
        <end position="90"/>
    </location>
</feature>
<feature type="transmembrane region" description="Helical" evidence="1">
    <location>
        <begin position="12"/>
        <end position="33"/>
    </location>
</feature>
<sequence length="141" mass="15649">MNNRRDNSAEFLLVCLWIAIPAIAVCLLVLKFSNAVGLDFQAGCQLLLGLIAGAAILCAAWWWQENNDGFIFTVKNVLPASLAVIWLGFWSALQQWGSVGRAFHGHVQDVAWWANGFTRWGVLLIIVSAGYSYVCRTRDGY</sequence>
<comment type="caution">
    <text evidence="2">The sequence shown here is derived from an EMBL/GenBank/DDBJ whole genome shotgun (WGS) entry which is preliminary data.</text>
</comment>
<evidence type="ECO:0000256" key="1">
    <source>
        <dbReference type="SAM" id="Phobius"/>
    </source>
</evidence>
<gene>
    <name evidence="2" type="ORF">QNL30_25255</name>
</gene>
<name>A0AB35R880_PSEA0</name>
<feature type="transmembrane region" description="Helical" evidence="1">
    <location>
        <begin position="110"/>
        <end position="134"/>
    </location>
</feature>
<accession>A0AB35R880</accession>
<proteinExistence type="predicted"/>
<dbReference type="RefSeq" id="WP_312016357.1">
    <property type="nucleotide sequence ID" value="NZ_JASJMZ010000050.1"/>
</dbReference>
<evidence type="ECO:0000313" key="2">
    <source>
        <dbReference type="EMBL" id="MDT3243890.1"/>
    </source>
</evidence>
<feature type="transmembrane region" description="Helical" evidence="1">
    <location>
        <begin position="45"/>
        <end position="63"/>
    </location>
</feature>
<keyword evidence="1" id="KW-0812">Transmembrane</keyword>
<dbReference type="AlphaFoldDB" id="A0AB35R880"/>
<dbReference type="EMBL" id="JASJMZ010000050">
    <property type="protein sequence ID" value="MDT3243890.1"/>
    <property type="molecule type" value="Genomic_DNA"/>
</dbReference>
<evidence type="ECO:0008006" key="4">
    <source>
        <dbReference type="Google" id="ProtNLM"/>
    </source>
</evidence>
<reference evidence="2" key="1">
    <citation type="submission" date="2023-05" db="EMBL/GenBank/DDBJ databases">
        <title>Development of a Genome-informed protocol for detection of Pseudomonas amygdali pv. morsprunorum using LAMP and PCR.</title>
        <authorList>
            <person name="Diaz D."/>
            <person name="Zamorano A."/>
            <person name="Garcia H."/>
            <person name="Ramos C."/>
            <person name="Cui W."/>
            <person name="Carreras C."/>
            <person name="Beltran M.F."/>
            <person name="Sagredo B."/>
            <person name="Pinto M."/>
            <person name="Fiore N."/>
        </authorList>
    </citation>
    <scope>NUCLEOTIDE SEQUENCE</scope>
    <source>
        <strain evidence="2">S2_Pam</strain>
    </source>
</reference>
<evidence type="ECO:0000313" key="3">
    <source>
        <dbReference type="Proteomes" id="UP001254709"/>
    </source>
</evidence>
<organism evidence="2 3">
    <name type="scientific">Pseudomonas amygdali pv. morsprunorum</name>
    <dbReference type="NCBI Taxonomy" id="129138"/>
    <lineage>
        <taxon>Bacteria</taxon>
        <taxon>Pseudomonadati</taxon>
        <taxon>Pseudomonadota</taxon>
        <taxon>Gammaproteobacteria</taxon>
        <taxon>Pseudomonadales</taxon>
        <taxon>Pseudomonadaceae</taxon>
        <taxon>Pseudomonas</taxon>
        <taxon>Pseudomonas amygdali</taxon>
    </lineage>
</organism>